<keyword evidence="2" id="KW-1185">Reference proteome</keyword>
<organism evidence="1 2">
    <name type="scientific">Deinococcus grandis</name>
    <dbReference type="NCBI Taxonomy" id="57498"/>
    <lineage>
        <taxon>Bacteria</taxon>
        <taxon>Thermotogati</taxon>
        <taxon>Deinococcota</taxon>
        <taxon>Deinococci</taxon>
        <taxon>Deinococcales</taxon>
        <taxon>Deinococcaceae</taxon>
        <taxon>Deinococcus</taxon>
    </lineage>
</organism>
<gene>
    <name evidence="1" type="ORF">DEIGR_320079</name>
</gene>
<reference evidence="2" key="1">
    <citation type="submission" date="2015-11" db="EMBL/GenBank/DDBJ databases">
        <title>Draft Genome Sequence of the Radioresistant Bacterium Deinococcus grandis, Isolated from Freshwater Fish in Japan.</title>
        <authorList>
            <person name="Satoh K."/>
            <person name="Onodera T."/>
            <person name="Omoso K."/>
            <person name="Takeda-Yano K."/>
            <person name="Katayama T."/>
            <person name="Oono Y."/>
            <person name="Narumi I."/>
        </authorList>
    </citation>
    <scope>NUCLEOTIDE SEQUENCE [LARGE SCALE GENOMIC DNA]</scope>
    <source>
        <strain evidence="2">ATCC 43672</strain>
    </source>
</reference>
<evidence type="ECO:0000313" key="2">
    <source>
        <dbReference type="Proteomes" id="UP000056209"/>
    </source>
</evidence>
<name>A0A100HMX3_9DEIO</name>
<sequence length="166" mass="18236">MKRLLLLALTAFLAACNQTGGEIEGVKSFKFEGGAHKPGRLEYAQRPPAGGEHNSAWQNCGVYERPIYDEYAVHSLEHGAVWVSYRPDVATSQVLQLREVLDGRTYTLLSPHETQKAPIVLSAWNKQLEVQDASDPRIKAFVQTYEQGGEAPEIGASCSGAYDDTV</sequence>
<dbReference type="OrthoDB" id="164831at2"/>
<dbReference type="InterPro" id="IPR021454">
    <property type="entry name" value="DUF3105"/>
</dbReference>
<proteinExistence type="predicted"/>
<dbReference type="EMBL" id="BCMS01000004">
    <property type="protein sequence ID" value="GAQ23665.1"/>
    <property type="molecule type" value="Genomic_DNA"/>
</dbReference>
<comment type="caution">
    <text evidence="1">The sequence shown here is derived from an EMBL/GenBank/DDBJ whole genome shotgun (WGS) entry which is preliminary data.</text>
</comment>
<accession>A0A100HMX3</accession>
<dbReference type="AlphaFoldDB" id="A0A100HMX3"/>
<dbReference type="PROSITE" id="PS51257">
    <property type="entry name" value="PROKAR_LIPOPROTEIN"/>
    <property type="match status" value="1"/>
</dbReference>
<evidence type="ECO:0008006" key="3">
    <source>
        <dbReference type="Google" id="ProtNLM"/>
    </source>
</evidence>
<protein>
    <recommendedName>
        <fullName evidence="3">DUF3105 domain-containing protein</fullName>
    </recommendedName>
</protein>
<evidence type="ECO:0000313" key="1">
    <source>
        <dbReference type="EMBL" id="GAQ23665.1"/>
    </source>
</evidence>
<dbReference type="RefSeq" id="WP_058979684.1">
    <property type="nucleotide sequence ID" value="NZ_BCMS01000004.1"/>
</dbReference>
<dbReference type="Proteomes" id="UP000056209">
    <property type="component" value="Unassembled WGS sequence"/>
</dbReference>
<dbReference type="Pfam" id="PF11303">
    <property type="entry name" value="DUF3105"/>
    <property type="match status" value="1"/>
</dbReference>